<feature type="transmembrane region" description="Helical" evidence="6">
    <location>
        <begin position="151"/>
        <end position="174"/>
    </location>
</feature>
<sequence>MKRLVLILGTLVAGVLLFGFLIGGVGWNEVWEPLRALSFLNALIIFLLTGVFILTGALRWHVILKGQGCNIPLFETVKMYLAGFALWFFAPVFLFGNELFRASSLKEQQCIDLAKGMASVLIDRILEVTSNLFVVLAGGVIFLVMGDHISYSAKMIAAIGSIGGWLFLLALLYIRLFQKKSIVRFFWKGTGGAQEVEEEIFQFFQLRNPAFWQGICLSLGKSIAGIARAWAIIFFFGKGFAILPAITIHAFYYLAILVPIPAALGSHDILQAIAFGALGLGVGTGAAFALVVRAVEMLFAVAGLALLFHFGVRLLGKLMLQKGNKVIKALGHEL</sequence>
<protein>
    <recommendedName>
        <fullName evidence="9">Flippase-like domain-containing protein</fullName>
    </recommendedName>
</protein>
<comment type="caution">
    <text evidence="7">The sequence shown here is derived from an EMBL/GenBank/DDBJ whole genome shotgun (WGS) entry which is preliminary data.</text>
</comment>
<dbReference type="GO" id="GO:0005886">
    <property type="term" value="C:plasma membrane"/>
    <property type="evidence" value="ECO:0007669"/>
    <property type="project" value="UniProtKB-SubCell"/>
</dbReference>
<evidence type="ECO:0000256" key="4">
    <source>
        <dbReference type="ARBA" id="ARBA00022989"/>
    </source>
</evidence>
<evidence type="ECO:0000256" key="6">
    <source>
        <dbReference type="SAM" id="Phobius"/>
    </source>
</evidence>
<comment type="subcellular location">
    <subcellularLocation>
        <location evidence="1">Cell membrane</location>
        <topology evidence="1">Multi-pass membrane protein</topology>
    </subcellularLocation>
</comment>
<evidence type="ECO:0000313" key="7">
    <source>
        <dbReference type="EMBL" id="OHA63750.1"/>
    </source>
</evidence>
<evidence type="ECO:0000313" key="8">
    <source>
        <dbReference type="Proteomes" id="UP000178170"/>
    </source>
</evidence>
<dbReference type="PANTHER" id="PTHR40277:SF1">
    <property type="entry name" value="BLL5419 PROTEIN"/>
    <property type="match status" value="1"/>
</dbReference>
<dbReference type="InterPro" id="IPR022791">
    <property type="entry name" value="L-PG_synthase/AglD"/>
</dbReference>
<feature type="transmembrane region" description="Helical" evidence="6">
    <location>
        <begin position="242"/>
        <end position="260"/>
    </location>
</feature>
<dbReference type="AlphaFoldDB" id="A0A1G2QT16"/>
<evidence type="ECO:0000256" key="5">
    <source>
        <dbReference type="ARBA" id="ARBA00023136"/>
    </source>
</evidence>
<accession>A0A1G2QT16</accession>
<gene>
    <name evidence="7" type="ORF">A2843_02920</name>
</gene>
<evidence type="ECO:0000256" key="2">
    <source>
        <dbReference type="ARBA" id="ARBA00022475"/>
    </source>
</evidence>
<evidence type="ECO:0008006" key="9">
    <source>
        <dbReference type="Google" id="ProtNLM"/>
    </source>
</evidence>
<keyword evidence="3 6" id="KW-0812">Transmembrane</keyword>
<feature type="transmembrane region" description="Helical" evidence="6">
    <location>
        <begin position="39"/>
        <end position="60"/>
    </location>
</feature>
<name>A0A1G2QT16_9BACT</name>
<dbReference type="EMBL" id="MHTS01000027">
    <property type="protein sequence ID" value="OHA63750.1"/>
    <property type="molecule type" value="Genomic_DNA"/>
</dbReference>
<dbReference type="NCBIfam" id="TIGR00374">
    <property type="entry name" value="flippase-like domain"/>
    <property type="match status" value="1"/>
</dbReference>
<dbReference type="PANTHER" id="PTHR40277">
    <property type="entry name" value="BLL5419 PROTEIN"/>
    <property type="match status" value="1"/>
</dbReference>
<proteinExistence type="predicted"/>
<feature type="transmembrane region" description="Helical" evidence="6">
    <location>
        <begin position="80"/>
        <end position="100"/>
    </location>
</feature>
<evidence type="ECO:0000256" key="1">
    <source>
        <dbReference type="ARBA" id="ARBA00004651"/>
    </source>
</evidence>
<feature type="transmembrane region" description="Helical" evidence="6">
    <location>
        <begin position="6"/>
        <end position="27"/>
    </location>
</feature>
<evidence type="ECO:0000256" key="3">
    <source>
        <dbReference type="ARBA" id="ARBA00022692"/>
    </source>
</evidence>
<dbReference type="Proteomes" id="UP000178170">
    <property type="component" value="Unassembled WGS sequence"/>
</dbReference>
<keyword evidence="2" id="KW-1003">Cell membrane</keyword>
<feature type="transmembrane region" description="Helical" evidence="6">
    <location>
        <begin position="297"/>
        <end position="315"/>
    </location>
</feature>
<reference evidence="7 8" key="1">
    <citation type="journal article" date="2016" name="Nat. Commun.">
        <title>Thousands of microbial genomes shed light on interconnected biogeochemical processes in an aquifer system.</title>
        <authorList>
            <person name="Anantharaman K."/>
            <person name="Brown C.T."/>
            <person name="Hug L.A."/>
            <person name="Sharon I."/>
            <person name="Castelle C.J."/>
            <person name="Probst A.J."/>
            <person name="Thomas B.C."/>
            <person name="Singh A."/>
            <person name="Wilkins M.J."/>
            <person name="Karaoz U."/>
            <person name="Brodie E.L."/>
            <person name="Williams K.H."/>
            <person name="Hubbard S.S."/>
            <person name="Banfield J.F."/>
        </authorList>
    </citation>
    <scope>NUCLEOTIDE SEQUENCE [LARGE SCALE GENOMIC DNA]</scope>
</reference>
<dbReference type="Pfam" id="PF03706">
    <property type="entry name" value="LPG_synthase_TM"/>
    <property type="match status" value="1"/>
</dbReference>
<feature type="transmembrane region" description="Helical" evidence="6">
    <location>
        <begin position="272"/>
        <end position="291"/>
    </location>
</feature>
<keyword evidence="5 6" id="KW-0472">Membrane</keyword>
<keyword evidence="4 6" id="KW-1133">Transmembrane helix</keyword>
<organism evidence="7 8">
    <name type="scientific">Candidatus Wildermuthbacteria bacterium RIFCSPHIGHO2_01_FULL_48_27b</name>
    <dbReference type="NCBI Taxonomy" id="1802447"/>
    <lineage>
        <taxon>Bacteria</taxon>
        <taxon>Candidatus Wildermuthiibacteriota</taxon>
    </lineage>
</organism>